<dbReference type="Proteomes" id="UP000711407">
    <property type="component" value="Unassembled WGS sequence"/>
</dbReference>
<dbReference type="EMBL" id="DYXT01000017">
    <property type="protein sequence ID" value="HJE38602.1"/>
    <property type="molecule type" value="Genomic_DNA"/>
</dbReference>
<evidence type="ECO:0000313" key="2">
    <source>
        <dbReference type="EMBL" id="HJE38602.1"/>
    </source>
</evidence>
<reference evidence="2" key="1">
    <citation type="journal article" date="2021" name="PeerJ">
        <title>Extensive microbial diversity within the chicken gut microbiome revealed by metagenomics and culture.</title>
        <authorList>
            <person name="Gilroy R."/>
            <person name="Ravi A."/>
            <person name="Getino M."/>
            <person name="Pursley I."/>
            <person name="Horton D.L."/>
            <person name="Alikhan N.F."/>
            <person name="Baker D."/>
            <person name="Gharbi K."/>
            <person name="Hall N."/>
            <person name="Watson M."/>
            <person name="Adriaenssens E.M."/>
            <person name="Foster-Nyarko E."/>
            <person name="Jarju S."/>
            <person name="Secka A."/>
            <person name="Antonio M."/>
            <person name="Oren A."/>
            <person name="Chaudhuri R.R."/>
            <person name="La Ragione R."/>
            <person name="Hildebrand F."/>
            <person name="Pallen M.J."/>
        </authorList>
    </citation>
    <scope>NUCLEOTIDE SEQUENCE</scope>
    <source>
        <strain evidence="2">4100</strain>
    </source>
</reference>
<proteinExistence type="predicted"/>
<organism evidence="2 3">
    <name type="scientific">Candidatus Amulumruptor caecigallinarius</name>
    <dbReference type="NCBI Taxonomy" id="2109911"/>
    <lineage>
        <taxon>Bacteria</taxon>
        <taxon>Pseudomonadati</taxon>
        <taxon>Bacteroidota</taxon>
        <taxon>Bacteroidia</taxon>
        <taxon>Bacteroidales</taxon>
        <taxon>Muribaculaceae</taxon>
        <taxon>Candidatus Amulumruptor</taxon>
    </lineage>
</organism>
<evidence type="ECO:0000313" key="3">
    <source>
        <dbReference type="Proteomes" id="UP000711407"/>
    </source>
</evidence>
<accession>A0A4Q0UBN6</accession>
<sequence length="571" mass="64027">MEKILFMISAIVASLCAYGQDVQKPQLELQSFRESKSEHGLANLSTLFIDGWPKDVNGDKDCAWVRVQFENMPMQDAENVAFDFGSTGGIAKIVNRLKEEEHEIWLFVTPTKNAIMEAMLDKYGKSNRLSGINLEPKHVYDVVLKNNQTMSISVITKPEGITATLENYGTATTPATFSGVTLGKQTLTLSQNGKTLKKDVIEVTENNVRFDYDLRQRKMMTFKSDPSDATLYIDGKEVGKTPYIAELPYDSYSVVAKLGPGETDSLAITVGELSADEIKLEPVKKKTFAVFASYGGRKVGADLYIDGKSEGFNSESYTLTRPIGKSYKMQMRYGGNSKTRKIKVTQDMDVNQEFKISASNSIVWPWQREYDPCPIGLSMGYVTKQWITTGDGENFKENVWGDQNKRLHGLQIGLHFQPCFSWGLGLYTGLFYEFYMSQNDEMKDNGYMDEFQEHSLYVPVHAYYRIPFARKVALSVHGGIGMDCGISASFSSTEYEDAGSVTDYYGEDMCPKRFNLSAEIGVGVRVGPVQIKGQYSRGLTNHKFYSQLGDYKTRQDKLSLSAAYVFGSHED</sequence>
<evidence type="ECO:0000259" key="1">
    <source>
        <dbReference type="Pfam" id="PF08308"/>
    </source>
</evidence>
<gene>
    <name evidence="2" type="ORF">K8V47_02415</name>
</gene>
<reference evidence="2" key="2">
    <citation type="submission" date="2021-09" db="EMBL/GenBank/DDBJ databases">
        <authorList>
            <person name="Gilroy R."/>
        </authorList>
    </citation>
    <scope>NUCLEOTIDE SEQUENCE</scope>
    <source>
        <strain evidence="2">4100</strain>
    </source>
</reference>
<feature type="domain" description="PEGA" evidence="1">
    <location>
        <begin position="151"/>
        <end position="217"/>
    </location>
</feature>
<dbReference type="InterPro" id="IPR013229">
    <property type="entry name" value="PEGA"/>
</dbReference>
<protein>
    <submittedName>
        <fullName evidence="2">PEGA domain-containing protein</fullName>
    </submittedName>
</protein>
<feature type="domain" description="PEGA" evidence="1">
    <location>
        <begin position="223"/>
        <end position="255"/>
    </location>
</feature>
<comment type="caution">
    <text evidence="2">The sequence shown here is derived from an EMBL/GenBank/DDBJ whole genome shotgun (WGS) entry which is preliminary data.</text>
</comment>
<dbReference type="Pfam" id="PF08308">
    <property type="entry name" value="PEGA"/>
    <property type="match status" value="2"/>
</dbReference>
<dbReference type="AlphaFoldDB" id="A0A4Q0UBN6"/>
<name>A0A4Q0UBN6_9BACT</name>